<dbReference type="SUPFAM" id="SSF53756">
    <property type="entry name" value="UDP-Glycosyltransferase/glycogen phosphorylase"/>
    <property type="match status" value="1"/>
</dbReference>
<dbReference type="EMBL" id="JAUMJH010000034">
    <property type="protein sequence ID" value="MDO3658220.1"/>
    <property type="molecule type" value="Genomic_DNA"/>
</dbReference>
<dbReference type="Pfam" id="PF00534">
    <property type="entry name" value="Glycos_transf_1"/>
    <property type="match status" value="1"/>
</dbReference>
<dbReference type="InterPro" id="IPR001296">
    <property type="entry name" value="Glyco_trans_1"/>
</dbReference>
<organism evidence="3 4">
    <name type="scientific">Acinetobacter genomosp. 15BJ</name>
    <dbReference type="NCBI Taxonomy" id="106651"/>
    <lineage>
        <taxon>Bacteria</taxon>
        <taxon>Pseudomonadati</taxon>
        <taxon>Pseudomonadota</taxon>
        <taxon>Gammaproteobacteria</taxon>
        <taxon>Moraxellales</taxon>
        <taxon>Moraxellaceae</taxon>
        <taxon>Acinetobacter</taxon>
    </lineage>
</organism>
<feature type="domain" description="Glycosyl transferase family 1" evidence="2">
    <location>
        <begin position="164"/>
        <end position="318"/>
    </location>
</feature>
<proteinExistence type="predicted"/>
<protein>
    <submittedName>
        <fullName evidence="3">Glycosyltransferase</fullName>
        <ecNumber evidence="3">2.4.-.-</ecNumber>
    </submittedName>
</protein>
<dbReference type="RefSeq" id="WP_302897605.1">
    <property type="nucleotide sequence ID" value="NZ_JAUMJH010000034.1"/>
</dbReference>
<sequence>MKIAFIIPSLSNLGPIIVVNNLIEYLAVDKNILIDVYYFDESEETLDFSVPVFKIDFLKFTSFDGYDIVHTHGIRPDFYSFFNKSCPNTISTQHNIIFEEYSVSAGVFKAKLVELLWKISLLNKTRVVAIGETAKKYYKKLLKSSNVVSIPNGRTFSVSEDISKEDLDKIYSLKSQYKCIGTCTRVLKLKGHKQIIQALVDLKDFCFILVGDGEYLNDLKELARHLKVDHRCLFLGYRENATSYLPLFDIFSQTSYTESISIALLEAAASKKAIVCSDIPVNRDVFSNEEVAFFTLDDISSLTDAIKKLSLDSSKYEKNVFEKYQEEYTSEKMAQRYKELYKELVNEL</sequence>
<dbReference type="PANTHER" id="PTHR46401:SF2">
    <property type="entry name" value="GLYCOSYLTRANSFERASE WBBK-RELATED"/>
    <property type="match status" value="1"/>
</dbReference>
<accession>A0ABT8V3M2</accession>
<dbReference type="EC" id="2.4.-.-" evidence="3"/>
<evidence type="ECO:0000313" key="4">
    <source>
        <dbReference type="Proteomes" id="UP001168902"/>
    </source>
</evidence>
<keyword evidence="4" id="KW-1185">Reference proteome</keyword>
<reference evidence="3 4" key="1">
    <citation type="submission" date="2023-07" db="EMBL/GenBank/DDBJ databases">
        <title>A novel proteolytic Acinetobacter species.</title>
        <authorList>
            <person name="Nemec A."/>
            <person name="Radolfova-Krizova L."/>
        </authorList>
    </citation>
    <scope>NUCLEOTIDE SEQUENCE [LARGE SCALE GENOMIC DNA]</scope>
    <source>
        <strain evidence="3 4">NIPH 1865</strain>
    </source>
</reference>
<dbReference type="Gene3D" id="3.40.50.2000">
    <property type="entry name" value="Glycogen Phosphorylase B"/>
    <property type="match status" value="2"/>
</dbReference>
<dbReference type="Proteomes" id="UP001168902">
    <property type="component" value="Unassembled WGS sequence"/>
</dbReference>
<name>A0ABT8V3M2_9GAMM</name>
<keyword evidence="3" id="KW-0328">Glycosyltransferase</keyword>
<evidence type="ECO:0000313" key="3">
    <source>
        <dbReference type="EMBL" id="MDO3658220.1"/>
    </source>
</evidence>
<dbReference type="GO" id="GO:0016757">
    <property type="term" value="F:glycosyltransferase activity"/>
    <property type="evidence" value="ECO:0007669"/>
    <property type="project" value="UniProtKB-KW"/>
</dbReference>
<dbReference type="PANTHER" id="PTHR46401">
    <property type="entry name" value="GLYCOSYLTRANSFERASE WBBK-RELATED"/>
    <property type="match status" value="1"/>
</dbReference>
<keyword evidence="1 3" id="KW-0808">Transferase</keyword>
<evidence type="ECO:0000259" key="2">
    <source>
        <dbReference type="Pfam" id="PF00534"/>
    </source>
</evidence>
<evidence type="ECO:0000256" key="1">
    <source>
        <dbReference type="ARBA" id="ARBA00022679"/>
    </source>
</evidence>
<comment type="caution">
    <text evidence="3">The sequence shown here is derived from an EMBL/GenBank/DDBJ whole genome shotgun (WGS) entry which is preliminary data.</text>
</comment>
<gene>
    <name evidence="3" type="ORF">Q3V53_13630</name>
</gene>